<dbReference type="InterPro" id="IPR015373">
    <property type="entry name" value="Interferon/interleukin_rcp_dom"/>
</dbReference>
<dbReference type="InterPro" id="IPR013783">
    <property type="entry name" value="Ig-like_fold"/>
</dbReference>
<sequence length="341" mass="38536">MAIAGSQEDDFGAIDMTCSGFRLSNVLSQPGTSSNTGFGDWVDISEMLAGGYHTDAITQLREVERGTQRVFRGTACAHLRSGRGAGPRLCDVAADAVEHHGMAPGIAAEMATPATLLLLCNITFTWSLKVPGSADLREDIAPQEVHFHSLDYRNILRWEHRGLSLGNPQYFVQYKIYGQKHWTKATQCQGISQPRCDLSQETSDPREWYYARVRAVLHRARSTWTLSPRFNPHWETSVSPPEVKMHVTEQGIVVRLRPPISPYRRRNGSRVAVRKLQRLQYRVYLTHDGIVQEQHDLRSCTRKVLITDLRPRTTYCLQAESHILPQDRRSVKSKAVCATTQ</sequence>
<keyword evidence="4" id="KW-0675">Receptor</keyword>
<dbReference type="GO" id="GO:0004896">
    <property type="term" value="F:cytokine receptor activity"/>
    <property type="evidence" value="ECO:0007669"/>
    <property type="project" value="TreeGrafter"/>
</dbReference>
<name>A0A9Q1CVD3_CONCO</name>
<evidence type="ECO:0000259" key="6">
    <source>
        <dbReference type="Pfam" id="PF09294"/>
    </source>
</evidence>
<keyword evidence="3" id="KW-1015">Disulfide bond</keyword>
<gene>
    <name evidence="7" type="ORF">COCON_G00221570</name>
</gene>
<dbReference type="OrthoDB" id="10007376at2759"/>
<evidence type="ECO:0000256" key="2">
    <source>
        <dbReference type="ARBA" id="ARBA00022729"/>
    </source>
</evidence>
<evidence type="ECO:0000256" key="1">
    <source>
        <dbReference type="ARBA" id="ARBA00005399"/>
    </source>
</evidence>
<dbReference type="AlphaFoldDB" id="A0A9Q1CVD3"/>
<proteinExistence type="inferred from homology"/>
<dbReference type="PANTHER" id="PTHR20859">
    <property type="entry name" value="INTERFERON/INTERLEUKIN RECEPTOR"/>
    <property type="match status" value="1"/>
</dbReference>
<keyword evidence="8" id="KW-1185">Reference proteome</keyword>
<evidence type="ECO:0000313" key="8">
    <source>
        <dbReference type="Proteomes" id="UP001152803"/>
    </source>
</evidence>
<comment type="caution">
    <text evidence="7">The sequence shown here is derived from an EMBL/GenBank/DDBJ whole genome shotgun (WGS) entry which is preliminary data.</text>
</comment>
<feature type="domain" description="Fibronectin type-III" evidence="5">
    <location>
        <begin position="123"/>
        <end position="224"/>
    </location>
</feature>
<dbReference type="Proteomes" id="UP001152803">
    <property type="component" value="Unassembled WGS sequence"/>
</dbReference>
<comment type="similarity">
    <text evidence="1">Belongs to the type II cytokine receptor family.</text>
</comment>
<organism evidence="7 8">
    <name type="scientific">Conger conger</name>
    <name type="common">Conger eel</name>
    <name type="synonym">Muraena conger</name>
    <dbReference type="NCBI Taxonomy" id="82655"/>
    <lineage>
        <taxon>Eukaryota</taxon>
        <taxon>Metazoa</taxon>
        <taxon>Chordata</taxon>
        <taxon>Craniata</taxon>
        <taxon>Vertebrata</taxon>
        <taxon>Euteleostomi</taxon>
        <taxon>Actinopterygii</taxon>
        <taxon>Neopterygii</taxon>
        <taxon>Teleostei</taxon>
        <taxon>Anguilliformes</taxon>
        <taxon>Congridae</taxon>
        <taxon>Conger</taxon>
    </lineage>
</organism>
<dbReference type="Pfam" id="PF09294">
    <property type="entry name" value="Interfer-bind"/>
    <property type="match status" value="1"/>
</dbReference>
<evidence type="ECO:0000313" key="7">
    <source>
        <dbReference type="EMBL" id="KAJ8250235.1"/>
    </source>
</evidence>
<dbReference type="Gene3D" id="2.60.40.10">
    <property type="entry name" value="Immunoglobulins"/>
    <property type="match status" value="2"/>
</dbReference>
<dbReference type="InterPro" id="IPR003961">
    <property type="entry name" value="FN3_dom"/>
</dbReference>
<dbReference type="InterPro" id="IPR050650">
    <property type="entry name" value="Type-II_Cytokine-TF_Rcpt"/>
</dbReference>
<dbReference type="PANTHER" id="PTHR20859:SF53">
    <property type="entry name" value="INTERLEUKIN-22 RECEPTOR SUBUNIT ALPHA-1"/>
    <property type="match status" value="1"/>
</dbReference>
<keyword evidence="2" id="KW-0732">Signal</keyword>
<evidence type="ECO:0000256" key="4">
    <source>
        <dbReference type="ARBA" id="ARBA00023170"/>
    </source>
</evidence>
<reference evidence="7" key="1">
    <citation type="journal article" date="2023" name="Science">
        <title>Genome structures resolve the early diversification of teleost fishes.</title>
        <authorList>
            <person name="Parey E."/>
            <person name="Louis A."/>
            <person name="Montfort J."/>
            <person name="Bouchez O."/>
            <person name="Roques C."/>
            <person name="Iampietro C."/>
            <person name="Lluch J."/>
            <person name="Castinel A."/>
            <person name="Donnadieu C."/>
            <person name="Desvignes T."/>
            <person name="Floi Bucao C."/>
            <person name="Jouanno E."/>
            <person name="Wen M."/>
            <person name="Mejri S."/>
            <person name="Dirks R."/>
            <person name="Jansen H."/>
            <person name="Henkel C."/>
            <person name="Chen W.J."/>
            <person name="Zahm M."/>
            <person name="Cabau C."/>
            <person name="Klopp C."/>
            <person name="Thompson A.W."/>
            <person name="Robinson-Rechavi M."/>
            <person name="Braasch I."/>
            <person name="Lecointre G."/>
            <person name="Bobe J."/>
            <person name="Postlethwait J.H."/>
            <person name="Berthelot C."/>
            <person name="Roest Crollius H."/>
            <person name="Guiguen Y."/>
        </authorList>
    </citation>
    <scope>NUCLEOTIDE SEQUENCE</scope>
    <source>
        <strain evidence="7">Concon-B</strain>
    </source>
</reference>
<dbReference type="InterPro" id="IPR036116">
    <property type="entry name" value="FN3_sf"/>
</dbReference>
<dbReference type="Pfam" id="PF01108">
    <property type="entry name" value="Tissue_fac"/>
    <property type="match status" value="1"/>
</dbReference>
<feature type="domain" description="Interferon/interleukin receptor" evidence="6">
    <location>
        <begin position="236"/>
        <end position="341"/>
    </location>
</feature>
<dbReference type="GO" id="GO:0005886">
    <property type="term" value="C:plasma membrane"/>
    <property type="evidence" value="ECO:0007669"/>
    <property type="project" value="TreeGrafter"/>
</dbReference>
<evidence type="ECO:0000256" key="3">
    <source>
        <dbReference type="ARBA" id="ARBA00023157"/>
    </source>
</evidence>
<evidence type="ECO:0000259" key="5">
    <source>
        <dbReference type="Pfam" id="PF01108"/>
    </source>
</evidence>
<accession>A0A9Q1CVD3</accession>
<dbReference type="FunFam" id="2.60.40.10:FF:000348">
    <property type="entry name" value="Interleukin 20 receptor subunit alpha"/>
    <property type="match status" value="1"/>
</dbReference>
<dbReference type="SUPFAM" id="SSF49265">
    <property type="entry name" value="Fibronectin type III"/>
    <property type="match status" value="2"/>
</dbReference>
<dbReference type="EMBL" id="JAFJMO010000018">
    <property type="protein sequence ID" value="KAJ8250235.1"/>
    <property type="molecule type" value="Genomic_DNA"/>
</dbReference>
<protein>
    <submittedName>
        <fullName evidence="7">Uncharacterized protein</fullName>
    </submittedName>
</protein>